<accession>A0A1Q9YKI1</accession>
<comment type="subunit">
    <text evidence="8">Forms a stable energy-coupling factor (ECF) transporter complex composed of 2 membrane-embedded substrate-binding proteins (S component), 2 ATP-binding proteins (A component) and 2 transmembrane proteins (T component).</text>
</comment>
<dbReference type="GO" id="GO:0016887">
    <property type="term" value="F:ATP hydrolysis activity"/>
    <property type="evidence" value="ECO:0007669"/>
    <property type="project" value="InterPro"/>
</dbReference>
<dbReference type="GO" id="GO:0005524">
    <property type="term" value="F:ATP binding"/>
    <property type="evidence" value="ECO:0007669"/>
    <property type="project" value="UniProtKB-UniRule"/>
</dbReference>
<evidence type="ECO:0000259" key="9">
    <source>
        <dbReference type="PROSITE" id="PS50893"/>
    </source>
</evidence>
<organism evidence="10 11">
    <name type="scientific">Faecalibaculum rodentium</name>
    <dbReference type="NCBI Taxonomy" id="1702221"/>
    <lineage>
        <taxon>Bacteria</taxon>
        <taxon>Bacillati</taxon>
        <taxon>Bacillota</taxon>
        <taxon>Erysipelotrichia</taxon>
        <taxon>Erysipelotrichales</taxon>
        <taxon>Erysipelotrichaceae</taxon>
        <taxon>Faecalibaculum</taxon>
    </lineage>
</organism>
<evidence type="ECO:0000256" key="8">
    <source>
        <dbReference type="RuleBase" id="RU365104"/>
    </source>
</evidence>
<comment type="function">
    <text evidence="8">ATP-binding (A) component of a common energy-coupling factor (ECF) ABC-transporter complex.</text>
</comment>
<dbReference type="FunFam" id="3.40.50.300:FF:000224">
    <property type="entry name" value="Energy-coupling factor transporter ATP-binding protein EcfA"/>
    <property type="match status" value="1"/>
</dbReference>
<dbReference type="GO" id="GO:0042626">
    <property type="term" value="F:ATPase-coupled transmembrane transporter activity"/>
    <property type="evidence" value="ECO:0007669"/>
    <property type="project" value="TreeGrafter"/>
</dbReference>
<evidence type="ECO:0000256" key="6">
    <source>
        <dbReference type="ARBA" id="ARBA00022967"/>
    </source>
</evidence>
<dbReference type="PROSITE" id="PS50893">
    <property type="entry name" value="ABC_TRANSPORTER_2"/>
    <property type="match status" value="1"/>
</dbReference>
<dbReference type="InterPro" id="IPR015856">
    <property type="entry name" value="ABC_transpr_CbiO/EcfA_su"/>
</dbReference>
<comment type="subcellular location">
    <subcellularLocation>
        <location evidence="1 8">Cell membrane</location>
        <topology evidence="1 8">Peripheral membrane protein</topology>
    </subcellularLocation>
</comment>
<dbReference type="Proteomes" id="UP000186758">
    <property type="component" value="Unassembled WGS sequence"/>
</dbReference>
<evidence type="ECO:0000256" key="2">
    <source>
        <dbReference type="ARBA" id="ARBA00022448"/>
    </source>
</evidence>
<dbReference type="InterPro" id="IPR030946">
    <property type="entry name" value="EcfA2"/>
</dbReference>
<keyword evidence="6" id="KW-1278">Translocase</keyword>
<evidence type="ECO:0000256" key="5">
    <source>
        <dbReference type="ARBA" id="ARBA00022840"/>
    </source>
</evidence>
<feature type="domain" description="ABC transporter" evidence="9">
    <location>
        <begin position="3"/>
        <end position="246"/>
    </location>
</feature>
<dbReference type="SUPFAM" id="SSF52540">
    <property type="entry name" value="P-loop containing nucleoside triphosphate hydrolases"/>
    <property type="match status" value="1"/>
</dbReference>
<protein>
    <recommendedName>
        <fullName evidence="8">Energy-coupling factor transporter ATP-binding protein EcfA2</fullName>
        <ecNumber evidence="8">7.-.-.-</ecNumber>
    </recommendedName>
</protein>
<dbReference type="NCBIfam" id="TIGR04521">
    <property type="entry name" value="ECF_ATPase_2"/>
    <property type="match status" value="1"/>
</dbReference>
<dbReference type="EC" id="7.-.-.-" evidence="8"/>
<keyword evidence="4 8" id="KW-0547">Nucleotide-binding</keyword>
<dbReference type="SMART" id="SM00382">
    <property type="entry name" value="AAA"/>
    <property type="match status" value="1"/>
</dbReference>
<dbReference type="GO" id="GO:0043190">
    <property type="term" value="C:ATP-binding cassette (ABC) transporter complex"/>
    <property type="evidence" value="ECO:0007669"/>
    <property type="project" value="TreeGrafter"/>
</dbReference>
<dbReference type="PANTHER" id="PTHR43553:SF27">
    <property type="entry name" value="ENERGY-COUPLING FACTOR TRANSPORTER ATP-BINDING PROTEIN ECFA2"/>
    <property type="match status" value="1"/>
</dbReference>
<keyword evidence="7 8" id="KW-0472">Membrane</keyword>
<name>A0A1Q9YKI1_9FIRM</name>
<proteinExistence type="inferred from homology"/>
<dbReference type="Pfam" id="PF00005">
    <property type="entry name" value="ABC_tran"/>
    <property type="match status" value="1"/>
</dbReference>
<dbReference type="InterPro" id="IPR017871">
    <property type="entry name" value="ABC_transporter-like_CS"/>
</dbReference>
<dbReference type="PANTHER" id="PTHR43553">
    <property type="entry name" value="HEAVY METAL TRANSPORTER"/>
    <property type="match status" value="1"/>
</dbReference>
<evidence type="ECO:0000256" key="7">
    <source>
        <dbReference type="ARBA" id="ARBA00023136"/>
    </source>
</evidence>
<comment type="similarity">
    <text evidence="8">Belongs to the ABC transporter superfamily. Energy-coupling factor EcfA family.</text>
</comment>
<dbReference type="EMBL" id="MPJZ01000053">
    <property type="protein sequence ID" value="OLU45105.1"/>
    <property type="molecule type" value="Genomic_DNA"/>
</dbReference>
<comment type="caution">
    <text evidence="10">The sequence shown here is derived from an EMBL/GenBank/DDBJ whole genome shotgun (WGS) entry which is preliminary data.</text>
</comment>
<gene>
    <name evidence="10" type="ORF">BO223_06330</name>
</gene>
<dbReference type="InterPro" id="IPR027417">
    <property type="entry name" value="P-loop_NTPase"/>
</dbReference>
<reference evidence="10 11" key="1">
    <citation type="submission" date="2016-11" db="EMBL/GenBank/DDBJ databases">
        <title>Description of two novel members of the family Erysipelotrichaceae: Ileibacterium lipovorans gen. nov., sp. nov. and Dubosiella newyorkensis, gen. nov., sp. nov.</title>
        <authorList>
            <person name="Cox L.M."/>
            <person name="Sohn J."/>
            <person name="Tyrrell K.L."/>
            <person name="Citron D.M."/>
            <person name="Lawson P.A."/>
            <person name="Patel N.B."/>
            <person name="Iizumi T."/>
            <person name="Perez-Perez G.I."/>
            <person name="Goldstein E.J."/>
            <person name="Blaser M.J."/>
        </authorList>
    </citation>
    <scope>NUCLEOTIDE SEQUENCE [LARGE SCALE GENOMIC DNA]</scope>
    <source>
        <strain evidence="10 11">NYU-BL-K8</strain>
    </source>
</reference>
<evidence type="ECO:0000313" key="10">
    <source>
        <dbReference type="EMBL" id="OLU45105.1"/>
    </source>
</evidence>
<dbReference type="AlphaFoldDB" id="A0A1Q9YKI1"/>
<dbReference type="InterPro" id="IPR050095">
    <property type="entry name" value="ECF_ABC_transporter_ATP-bd"/>
</dbReference>
<keyword evidence="2 8" id="KW-0813">Transport</keyword>
<evidence type="ECO:0000256" key="1">
    <source>
        <dbReference type="ARBA" id="ARBA00004202"/>
    </source>
</evidence>
<evidence type="ECO:0000256" key="4">
    <source>
        <dbReference type="ARBA" id="ARBA00022741"/>
    </source>
</evidence>
<dbReference type="Gene3D" id="3.40.50.300">
    <property type="entry name" value="P-loop containing nucleotide triphosphate hydrolases"/>
    <property type="match status" value="1"/>
</dbReference>
<keyword evidence="5 8" id="KW-0067">ATP-binding</keyword>
<evidence type="ECO:0000256" key="3">
    <source>
        <dbReference type="ARBA" id="ARBA00022475"/>
    </source>
</evidence>
<evidence type="ECO:0000313" key="11">
    <source>
        <dbReference type="Proteomes" id="UP000186758"/>
    </source>
</evidence>
<dbReference type="InterPro" id="IPR003593">
    <property type="entry name" value="AAA+_ATPase"/>
</dbReference>
<dbReference type="InterPro" id="IPR003439">
    <property type="entry name" value="ABC_transporter-like_ATP-bd"/>
</dbReference>
<keyword evidence="3 8" id="KW-1003">Cell membrane</keyword>
<dbReference type="RefSeq" id="WP_075885376.1">
    <property type="nucleotide sequence ID" value="NZ_CAQOBB010000021.1"/>
</dbReference>
<dbReference type="PROSITE" id="PS00211">
    <property type="entry name" value="ABC_TRANSPORTER_1"/>
    <property type="match status" value="1"/>
</dbReference>
<dbReference type="CDD" id="cd03225">
    <property type="entry name" value="ABC_cobalt_CbiO_domain1"/>
    <property type="match status" value="1"/>
</dbReference>
<sequence>MSIEARNLGHVYSPDTPFAYQALDGASVRIPEGKMTAIIGQTGSGKSTFVQHLNGLLVPTAGELEVLGRKILPGMKIKDLKELRRQVGLVFQFPEYQLFEETIGRDIAFGPKNFGVSEEDALEQVKAVLPVVGLDESYLERSPFDLSGGQKRRVAIAGILVLDPEVLVLDEPAAGLDPQGATEMMELFADLNIKAGKTVLLVTHDMEHVLKYCDHVIVMDQGKVAREADVDEFFSHPEWLEAIGIDPPGIVRLQLRLRERGMDLGPIRLRDRDLIEAVRDWKKDHDTGTQQDTEVTGK</sequence>